<dbReference type="Pfam" id="PF13620">
    <property type="entry name" value="CarboxypepD_reg"/>
    <property type="match status" value="1"/>
</dbReference>
<evidence type="ECO:0000313" key="2">
    <source>
        <dbReference type="EMBL" id="OXL44900.1"/>
    </source>
</evidence>
<evidence type="ECO:0000313" key="3">
    <source>
        <dbReference type="Proteomes" id="UP000215155"/>
    </source>
</evidence>
<organism evidence="2 3">
    <name type="scientific">Segatella copri</name>
    <dbReference type="NCBI Taxonomy" id="165179"/>
    <lineage>
        <taxon>Bacteria</taxon>
        <taxon>Pseudomonadati</taxon>
        <taxon>Bacteroidota</taxon>
        <taxon>Bacteroidia</taxon>
        <taxon>Bacteroidales</taxon>
        <taxon>Prevotellaceae</taxon>
        <taxon>Segatella</taxon>
    </lineage>
</organism>
<dbReference type="InterPro" id="IPR008969">
    <property type="entry name" value="CarboxyPept-like_regulatory"/>
</dbReference>
<dbReference type="InterPro" id="IPR041700">
    <property type="entry name" value="OMP_b-brl_3"/>
</dbReference>
<dbReference type="Proteomes" id="UP000215155">
    <property type="component" value="Unassembled WGS sequence"/>
</dbReference>
<dbReference type="SUPFAM" id="SSF49464">
    <property type="entry name" value="Carboxypeptidase regulatory domain-like"/>
    <property type="match status" value="1"/>
</dbReference>
<gene>
    <name evidence="2" type="ORF">CFT61_02900</name>
</gene>
<name>A0AA91TL80_9BACT</name>
<dbReference type="AlphaFoldDB" id="A0AA91TL80"/>
<dbReference type="EMBL" id="NMPZ01000003">
    <property type="protein sequence ID" value="OXL44900.1"/>
    <property type="molecule type" value="Genomic_DNA"/>
</dbReference>
<protein>
    <recommendedName>
        <fullName evidence="1">Outer membrane protein beta-barrel domain-containing protein</fullName>
    </recommendedName>
</protein>
<evidence type="ECO:0000259" key="1">
    <source>
        <dbReference type="Pfam" id="PF14905"/>
    </source>
</evidence>
<feature type="domain" description="Outer membrane protein beta-barrel" evidence="1">
    <location>
        <begin position="514"/>
        <end position="745"/>
    </location>
</feature>
<dbReference type="Pfam" id="PF14905">
    <property type="entry name" value="OMP_b-brl_3"/>
    <property type="match status" value="1"/>
</dbReference>
<dbReference type="SUPFAM" id="SSF56935">
    <property type="entry name" value="Porins"/>
    <property type="match status" value="1"/>
</dbReference>
<comment type="caution">
    <text evidence="2">The sequence shown here is derived from an EMBL/GenBank/DDBJ whole genome shotgun (WGS) entry which is preliminary data.</text>
</comment>
<sequence>MPFGAILFLKLKNKAVMKGKIVSFILLAFISITPAYSQTTIKGTIVDSLQVGIPYAAVKVLKMDSTFVKGVAADSIGCFQTSVPQEGKYILIVNSLGYDSKVQIVEANNASSSVITLTPNSIALHDVVVRGSSITRKDTHLQIIPDKQIYKHTNNGYDLLYDLMIPNLQIDRQKGAVTTIGGTVTLYIDGRKVEYREVKGLKSKDILKVEYYDVPTGKYAGDYASINIITRPMTTGGYISVDGTQQLAYQEGDYNLAAKVAHGSTSFTIFGGYNRLHYDADKIEREEFFHFDNNEISRSYSSYEGVNKQNQEYVQLNILTKKKKYMLSEKLSLVRKENPINQTNGILFANTAQTSTAQCSTNTSSSLMPRLSLYGNIDVTDKQYVELSLSGTYGRNKYSNMYKDEKLNTNTIVKEDYYSANFYGKYGIIFPHKNSLSFHLGSVYMNTMSQYMGTYEAWQHQWSSQSYAFVEYVQQFDKWRLRLKPGASALYYHTKDADAVSHYIPQLQSTIFWQPTKSQQVSLDILFSNAYPTSSSLNTAEQIIDDLRIKRGNENLRPMDFYQGTVNYNIQIGSKINITSFSNFVYQHHQYVETYYEENGKLINSMDDHNNSRGFIEMLSLSWKATDNLRLKIDGVYNHTDVWGKFRTTFNSWRAYMNVNYYCNEFAFRIWANTKGKEMILPMITVEHVPVNYGGSINWNHKDWSFEVGTVSPFHKNNEFIETLNVPVYNSQEHIISSTNRKFYIQAAYTFNFGKKTQKDWKNIDMNVNSAILKAK</sequence>
<proteinExistence type="predicted"/>
<reference evidence="2 3" key="1">
    <citation type="submission" date="2017-07" db="EMBL/GenBank/DDBJ databases">
        <title>Draft genome sequence of Prevotella copri isolated from the gut of healthy adult Indian.</title>
        <authorList>
            <person name="Das B."/>
            <person name="Bag S."/>
            <person name="Ghosh T.S."/>
        </authorList>
    </citation>
    <scope>NUCLEOTIDE SEQUENCE [LARGE SCALE GENOMIC DNA]</scope>
    <source>
        <strain evidence="2 3">Indica</strain>
    </source>
</reference>
<accession>A0AA91TL80</accession>